<dbReference type="CDD" id="cd02956">
    <property type="entry name" value="ybbN"/>
    <property type="match status" value="1"/>
</dbReference>
<evidence type="ECO:0000256" key="1">
    <source>
        <dbReference type="ARBA" id="ARBA00008987"/>
    </source>
</evidence>
<name>A0ABT4LJK5_9PROT</name>
<dbReference type="NCBIfam" id="TIGR01068">
    <property type="entry name" value="thioredoxin"/>
    <property type="match status" value="1"/>
</dbReference>
<proteinExistence type="inferred from homology"/>
<dbReference type="InterPro" id="IPR036249">
    <property type="entry name" value="Thioredoxin-like_sf"/>
</dbReference>
<dbReference type="Gene3D" id="3.40.30.10">
    <property type="entry name" value="Glutaredoxin"/>
    <property type="match status" value="1"/>
</dbReference>
<accession>A0ABT4LJK5</accession>
<evidence type="ECO:0000256" key="2">
    <source>
        <dbReference type="ARBA" id="ARBA00022448"/>
    </source>
</evidence>
<dbReference type="PRINTS" id="PR00421">
    <property type="entry name" value="THIOREDOXIN"/>
</dbReference>
<dbReference type="Gene3D" id="1.25.40.10">
    <property type="entry name" value="Tetratricopeptide repeat domain"/>
    <property type="match status" value="2"/>
</dbReference>
<keyword evidence="5" id="KW-0676">Redox-active center</keyword>
<evidence type="ECO:0000256" key="3">
    <source>
        <dbReference type="ARBA" id="ARBA00022982"/>
    </source>
</evidence>
<evidence type="ECO:0000256" key="6">
    <source>
        <dbReference type="NCBIfam" id="TIGR01068"/>
    </source>
</evidence>
<feature type="domain" description="Thioredoxin" evidence="7">
    <location>
        <begin position="4"/>
        <end position="122"/>
    </location>
</feature>
<keyword evidence="3" id="KW-0249">Electron transport</keyword>
<evidence type="ECO:0000259" key="7">
    <source>
        <dbReference type="PROSITE" id="PS51352"/>
    </source>
</evidence>
<comment type="caution">
    <text evidence="8">The sequence shown here is derived from an EMBL/GenBank/DDBJ whole genome shotgun (WGS) entry which is preliminary data.</text>
</comment>
<evidence type="ECO:0000256" key="5">
    <source>
        <dbReference type="ARBA" id="ARBA00023284"/>
    </source>
</evidence>
<dbReference type="Pfam" id="PF00085">
    <property type="entry name" value="Thioredoxin"/>
    <property type="match status" value="1"/>
</dbReference>
<dbReference type="RefSeq" id="WP_269423308.1">
    <property type="nucleotide sequence ID" value="NZ_JAPWGY010000003.1"/>
</dbReference>
<dbReference type="Pfam" id="PF14561">
    <property type="entry name" value="TPR_20"/>
    <property type="match status" value="1"/>
</dbReference>
<keyword evidence="2" id="KW-0813">Transport</keyword>
<dbReference type="SUPFAM" id="SSF48452">
    <property type="entry name" value="TPR-like"/>
    <property type="match status" value="1"/>
</dbReference>
<keyword evidence="4" id="KW-1015">Disulfide bond</keyword>
<protein>
    <recommendedName>
        <fullName evidence="6">Thioredoxin</fullName>
    </recommendedName>
</protein>
<dbReference type="SUPFAM" id="SSF52833">
    <property type="entry name" value="Thioredoxin-like"/>
    <property type="match status" value="1"/>
</dbReference>
<dbReference type="PANTHER" id="PTHR45663">
    <property type="entry name" value="GEO12009P1"/>
    <property type="match status" value="1"/>
</dbReference>
<evidence type="ECO:0000256" key="4">
    <source>
        <dbReference type="ARBA" id="ARBA00023157"/>
    </source>
</evidence>
<dbReference type="PROSITE" id="PS00194">
    <property type="entry name" value="THIOREDOXIN_1"/>
    <property type="match status" value="1"/>
</dbReference>
<reference evidence="8" key="1">
    <citation type="submission" date="2022-12" db="EMBL/GenBank/DDBJ databases">
        <title>Bacterial isolates from different developmental stages of Nematostella vectensis.</title>
        <authorList>
            <person name="Fraune S."/>
        </authorList>
    </citation>
    <scope>NUCLEOTIDE SEQUENCE</scope>
    <source>
        <strain evidence="8">G21630-S1</strain>
    </source>
</reference>
<dbReference type="Pfam" id="PF14559">
    <property type="entry name" value="TPR_19"/>
    <property type="match status" value="1"/>
</dbReference>
<dbReference type="PANTHER" id="PTHR45663:SF11">
    <property type="entry name" value="GEO12009P1"/>
    <property type="match status" value="1"/>
</dbReference>
<organism evidence="8 9">
    <name type="scientific">Kiloniella laminariae</name>
    <dbReference type="NCBI Taxonomy" id="454162"/>
    <lineage>
        <taxon>Bacteria</taxon>
        <taxon>Pseudomonadati</taxon>
        <taxon>Pseudomonadota</taxon>
        <taxon>Alphaproteobacteria</taxon>
        <taxon>Rhodospirillales</taxon>
        <taxon>Kiloniellaceae</taxon>
        <taxon>Kiloniella</taxon>
    </lineage>
</organism>
<dbReference type="InterPro" id="IPR011990">
    <property type="entry name" value="TPR-like_helical_dom_sf"/>
</dbReference>
<evidence type="ECO:0000313" key="9">
    <source>
        <dbReference type="Proteomes" id="UP001069802"/>
    </source>
</evidence>
<sequence length="304" mass="33600">METLIGDSPAPKADLIKDSNQQEFAQDVVKASMDQPVLVDFWAPWCGPCKQMMPALESAVLAAKGAVKLVKINIDENQMLASQLRVQSVPTVYAFYQGQPVDGFNGALPPSQLTQFIEQLIKKTGAEKADPLADALEQAALALENDDALAAIAIYSQILEHFPENEAALAGLLHSQLAAKMTDEARDFFEQLPEEIKTKPEFSAIITKLELAAQSLDSAAVLELRRKIEQNPSDNQARYELAQALQAEDNREEAADHLLYIIKTDRSWNEDAAKVQLLKYFEAWGMKDPMTVKARSRLAAILFS</sequence>
<keyword evidence="9" id="KW-1185">Reference proteome</keyword>
<comment type="similarity">
    <text evidence="1">Belongs to the thioredoxin family.</text>
</comment>
<evidence type="ECO:0000313" key="8">
    <source>
        <dbReference type="EMBL" id="MCZ4281130.1"/>
    </source>
</evidence>
<dbReference type="EMBL" id="JAPWGY010000003">
    <property type="protein sequence ID" value="MCZ4281130.1"/>
    <property type="molecule type" value="Genomic_DNA"/>
</dbReference>
<dbReference type="PROSITE" id="PS51352">
    <property type="entry name" value="THIOREDOXIN_2"/>
    <property type="match status" value="1"/>
</dbReference>
<dbReference type="InterPro" id="IPR017937">
    <property type="entry name" value="Thioredoxin_CS"/>
</dbReference>
<dbReference type="InterPro" id="IPR013766">
    <property type="entry name" value="Thioredoxin_domain"/>
</dbReference>
<dbReference type="Proteomes" id="UP001069802">
    <property type="component" value="Unassembled WGS sequence"/>
</dbReference>
<dbReference type="InterPro" id="IPR005746">
    <property type="entry name" value="Thioredoxin"/>
</dbReference>
<gene>
    <name evidence="8" type="primary">trxA</name>
    <name evidence="8" type="ORF">O4H49_10105</name>
</gene>